<dbReference type="Pfam" id="PF00005">
    <property type="entry name" value="ABC_tran"/>
    <property type="match status" value="1"/>
</dbReference>
<dbReference type="InterPro" id="IPR017871">
    <property type="entry name" value="ABC_transporter-like_CS"/>
</dbReference>
<organism evidence="7">
    <name type="scientific">Desulfomonile tiedjei</name>
    <dbReference type="NCBI Taxonomy" id="2358"/>
    <lineage>
        <taxon>Bacteria</taxon>
        <taxon>Pseudomonadati</taxon>
        <taxon>Thermodesulfobacteriota</taxon>
        <taxon>Desulfomonilia</taxon>
        <taxon>Desulfomonilales</taxon>
        <taxon>Desulfomonilaceae</taxon>
        <taxon>Desulfomonile</taxon>
    </lineage>
</organism>
<evidence type="ECO:0000259" key="6">
    <source>
        <dbReference type="PROSITE" id="PS50893"/>
    </source>
</evidence>
<dbReference type="InterPro" id="IPR003593">
    <property type="entry name" value="AAA+_ATPase"/>
</dbReference>
<keyword evidence="5" id="KW-0029">Amino-acid transport</keyword>
<dbReference type="SMART" id="SM00382">
    <property type="entry name" value="AAA"/>
    <property type="match status" value="1"/>
</dbReference>
<protein>
    <submittedName>
        <fullName evidence="7">ABC transporter ATP-binding protein</fullName>
    </submittedName>
</protein>
<dbReference type="AlphaFoldDB" id="A0A7C4EVJ4"/>
<evidence type="ECO:0000256" key="2">
    <source>
        <dbReference type="ARBA" id="ARBA00022448"/>
    </source>
</evidence>
<dbReference type="GO" id="GO:0005524">
    <property type="term" value="F:ATP binding"/>
    <property type="evidence" value="ECO:0007669"/>
    <property type="project" value="UniProtKB-KW"/>
</dbReference>
<dbReference type="GO" id="GO:0015658">
    <property type="term" value="F:branched-chain amino acid transmembrane transporter activity"/>
    <property type="evidence" value="ECO:0007669"/>
    <property type="project" value="TreeGrafter"/>
</dbReference>
<keyword evidence="3" id="KW-0547">Nucleotide-binding</keyword>
<reference evidence="7" key="1">
    <citation type="journal article" date="2020" name="mSystems">
        <title>Genome- and Community-Level Interaction Insights into Carbon Utilization and Element Cycling Functions of Hydrothermarchaeota in Hydrothermal Sediment.</title>
        <authorList>
            <person name="Zhou Z."/>
            <person name="Liu Y."/>
            <person name="Xu W."/>
            <person name="Pan J."/>
            <person name="Luo Z.H."/>
            <person name="Li M."/>
        </authorList>
    </citation>
    <scope>NUCLEOTIDE SEQUENCE [LARGE SCALE GENOMIC DNA]</scope>
    <source>
        <strain evidence="7">SpSt-769</strain>
    </source>
</reference>
<dbReference type="PANTHER" id="PTHR43820">
    <property type="entry name" value="HIGH-AFFINITY BRANCHED-CHAIN AMINO ACID TRANSPORT ATP-BINDING PROTEIN LIVF"/>
    <property type="match status" value="1"/>
</dbReference>
<evidence type="ECO:0000256" key="4">
    <source>
        <dbReference type="ARBA" id="ARBA00022840"/>
    </source>
</evidence>
<dbReference type="GO" id="GO:0015807">
    <property type="term" value="P:L-amino acid transport"/>
    <property type="evidence" value="ECO:0007669"/>
    <property type="project" value="TreeGrafter"/>
</dbReference>
<sequence length="238" mass="26165">MDDVILSIEGIDVSYRDVQVLHDVSLVVRQGEIVTVIGPNGAGKSTLLGAIVGFNHPSKGFIRFQGRPIEKLPPEEVVQLGLTIVPEGARVFSEMTVLDNLKMGSYVKTARKFREETLQEVFSFFPRLHERMKQKAGTLSGGERQMLAIGRALMSKPRLLLLDEPSLGLAPILVSKVFEAVANIAATGITVLLVEQNVHYSLEIAHRGYVLENGRACMEGLSSELMTNDHVRKAYLAI</sequence>
<dbReference type="InterPro" id="IPR003439">
    <property type="entry name" value="ABC_transporter-like_ATP-bd"/>
</dbReference>
<dbReference type="InterPro" id="IPR052156">
    <property type="entry name" value="BCAA_Transport_ATP-bd_LivF"/>
</dbReference>
<evidence type="ECO:0000256" key="1">
    <source>
        <dbReference type="ARBA" id="ARBA00005417"/>
    </source>
</evidence>
<dbReference type="EMBL" id="DTGT01000267">
    <property type="protein sequence ID" value="HGH61333.1"/>
    <property type="molecule type" value="Genomic_DNA"/>
</dbReference>
<feature type="domain" description="ABC transporter" evidence="6">
    <location>
        <begin position="6"/>
        <end position="238"/>
    </location>
</feature>
<dbReference type="GO" id="GO:0016887">
    <property type="term" value="F:ATP hydrolysis activity"/>
    <property type="evidence" value="ECO:0007669"/>
    <property type="project" value="InterPro"/>
</dbReference>
<dbReference type="PANTHER" id="PTHR43820:SF4">
    <property type="entry name" value="HIGH-AFFINITY BRANCHED-CHAIN AMINO ACID TRANSPORT ATP-BINDING PROTEIN LIVF"/>
    <property type="match status" value="1"/>
</dbReference>
<dbReference type="SUPFAM" id="SSF52540">
    <property type="entry name" value="P-loop containing nucleoside triphosphate hydrolases"/>
    <property type="match status" value="1"/>
</dbReference>
<gene>
    <name evidence="7" type="ORF">ENV54_08555</name>
</gene>
<proteinExistence type="inferred from homology"/>
<evidence type="ECO:0000313" key="7">
    <source>
        <dbReference type="EMBL" id="HGH61333.1"/>
    </source>
</evidence>
<dbReference type="PROSITE" id="PS50893">
    <property type="entry name" value="ABC_TRANSPORTER_2"/>
    <property type="match status" value="1"/>
</dbReference>
<dbReference type="PROSITE" id="PS00211">
    <property type="entry name" value="ABC_TRANSPORTER_1"/>
    <property type="match status" value="1"/>
</dbReference>
<comment type="caution">
    <text evidence="7">The sequence shown here is derived from an EMBL/GenBank/DDBJ whole genome shotgun (WGS) entry which is preliminary data.</text>
</comment>
<dbReference type="InterPro" id="IPR027417">
    <property type="entry name" value="P-loop_NTPase"/>
</dbReference>
<dbReference type="CDD" id="cd03224">
    <property type="entry name" value="ABC_TM1139_LivF_branched"/>
    <property type="match status" value="1"/>
</dbReference>
<name>A0A7C4EVJ4_9BACT</name>
<accession>A0A7C4EVJ4</accession>
<comment type="similarity">
    <text evidence="1">Belongs to the ABC transporter superfamily.</text>
</comment>
<keyword evidence="2" id="KW-0813">Transport</keyword>
<dbReference type="Gene3D" id="3.40.50.300">
    <property type="entry name" value="P-loop containing nucleotide triphosphate hydrolases"/>
    <property type="match status" value="1"/>
</dbReference>
<evidence type="ECO:0000256" key="5">
    <source>
        <dbReference type="ARBA" id="ARBA00022970"/>
    </source>
</evidence>
<evidence type="ECO:0000256" key="3">
    <source>
        <dbReference type="ARBA" id="ARBA00022741"/>
    </source>
</evidence>
<keyword evidence="4 7" id="KW-0067">ATP-binding</keyword>